<feature type="domain" description="Large ribosomal subunit protein uL15/eL18" evidence="4">
    <location>
        <begin position="66"/>
        <end position="101"/>
    </location>
</feature>
<dbReference type="InterPro" id="IPR021131">
    <property type="entry name" value="Ribosomal_uL15/eL18"/>
</dbReference>
<dbReference type="SUPFAM" id="SSF52080">
    <property type="entry name" value="Ribosomal proteins L15p and L18e"/>
    <property type="match status" value="1"/>
</dbReference>
<accession>A0A382QLR9</accession>
<dbReference type="HAMAP" id="MF_00329">
    <property type="entry name" value="Ribosomal_eL18"/>
    <property type="match status" value="1"/>
</dbReference>
<dbReference type="Pfam" id="PF00828">
    <property type="entry name" value="Ribosomal_L27A"/>
    <property type="match status" value="1"/>
</dbReference>
<dbReference type="NCBIfam" id="NF003079">
    <property type="entry name" value="PRK04005.1"/>
    <property type="match status" value="1"/>
</dbReference>
<evidence type="ECO:0000313" key="5">
    <source>
        <dbReference type="EMBL" id="SVC86386.1"/>
    </source>
</evidence>
<evidence type="ECO:0000256" key="1">
    <source>
        <dbReference type="ARBA" id="ARBA00006815"/>
    </source>
</evidence>
<dbReference type="GO" id="GO:0003723">
    <property type="term" value="F:RNA binding"/>
    <property type="evidence" value="ECO:0007669"/>
    <property type="project" value="TreeGrafter"/>
</dbReference>
<protein>
    <recommendedName>
        <fullName evidence="4">Large ribosomal subunit protein uL15/eL18 domain-containing protein</fullName>
    </recommendedName>
</protein>
<keyword evidence="2" id="KW-0689">Ribosomal protein</keyword>
<evidence type="ECO:0000259" key="4">
    <source>
        <dbReference type="Pfam" id="PF00828"/>
    </source>
</evidence>
<dbReference type="GO" id="GO:0022625">
    <property type="term" value="C:cytosolic large ribosomal subunit"/>
    <property type="evidence" value="ECO:0007669"/>
    <property type="project" value="TreeGrafter"/>
</dbReference>
<dbReference type="Gene3D" id="3.100.10.10">
    <property type="match status" value="1"/>
</dbReference>
<evidence type="ECO:0000256" key="3">
    <source>
        <dbReference type="ARBA" id="ARBA00023274"/>
    </source>
</evidence>
<dbReference type="PANTHER" id="PTHR10934">
    <property type="entry name" value="60S RIBOSOMAL PROTEIN L18"/>
    <property type="match status" value="1"/>
</dbReference>
<sequence>MTRNTKTNPGLVTLIGDLKAKTRSNGAPLWRDVALRLEKSRSNWAEPNLSRLSRYAADEKLILVPGKLLGSGELSSKHTVAAYSVSTSAQTKIEAAGGNVVSIHDLMKKNPTGKGVYILG</sequence>
<comment type="similarity">
    <text evidence="1">Belongs to the eukaryotic ribosomal protein eL18 family.</text>
</comment>
<organism evidence="5">
    <name type="scientific">marine metagenome</name>
    <dbReference type="NCBI Taxonomy" id="408172"/>
    <lineage>
        <taxon>unclassified sequences</taxon>
        <taxon>metagenomes</taxon>
        <taxon>ecological metagenomes</taxon>
    </lineage>
</organism>
<evidence type="ECO:0000256" key="2">
    <source>
        <dbReference type="ARBA" id="ARBA00022980"/>
    </source>
</evidence>
<dbReference type="InterPro" id="IPR022947">
    <property type="entry name" value="Ribosomal_eL18_arc"/>
</dbReference>
<dbReference type="EMBL" id="UINC01115395">
    <property type="protein sequence ID" value="SVC86386.1"/>
    <property type="molecule type" value="Genomic_DNA"/>
</dbReference>
<dbReference type="GO" id="GO:0003735">
    <property type="term" value="F:structural constituent of ribosome"/>
    <property type="evidence" value="ECO:0007669"/>
    <property type="project" value="InterPro"/>
</dbReference>
<dbReference type="AlphaFoldDB" id="A0A382QLR9"/>
<dbReference type="GO" id="GO:0006412">
    <property type="term" value="P:translation"/>
    <property type="evidence" value="ECO:0007669"/>
    <property type="project" value="InterPro"/>
</dbReference>
<name>A0A382QLR9_9ZZZZ</name>
<reference evidence="5" key="1">
    <citation type="submission" date="2018-05" db="EMBL/GenBank/DDBJ databases">
        <authorList>
            <person name="Lanie J.A."/>
            <person name="Ng W.-L."/>
            <person name="Kazmierczak K.M."/>
            <person name="Andrzejewski T.M."/>
            <person name="Davidsen T.M."/>
            <person name="Wayne K.J."/>
            <person name="Tettelin H."/>
            <person name="Glass J.I."/>
            <person name="Rusch D."/>
            <person name="Podicherti R."/>
            <person name="Tsui H.-C.T."/>
            <person name="Winkler M.E."/>
        </authorList>
    </citation>
    <scope>NUCLEOTIDE SEQUENCE</scope>
</reference>
<gene>
    <name evidence="5" type="ORF">METZ01_LOCUS339240</name>
</gene>
<dbReference type="InterPro" id="IPR036227">
    <property type="entry name" value="Ribosomal_uL15/eL18_sf"/>
</dbReference>
<keyword evidence="3" id="KW-0687">Ribonucleoprotein</keyword>
<dbReference type="PANTHER" id="PTHR10934:SF2">
    <property type="entry name" value="LARGE RIBOSOMAL SUBUNIT PROTEIN EL18"/>
    <property type="match status" value="1"/>
</dbReference>
<dbReference type="InterPro" id="IPR000039">
    <property type="entry name" value="Ribosomal_eL18"/>
</dbReference>
<proteinExistence type="inferred from homology"/>